<keyword evidence="2 4" id="KW-0863">Zinc-finger</keyword>
<evidence type="ECO:0000256" key="3">
    <source>
        <dbReference type="ARBA" id="ARBA00022833"/>
    </source>
</evidence>
<gene>
    <name evidence="6" type="ORF">EV356DRAFT_563484</name>
</gene>
<dbReference type="Proteomes" id="UP000800092">
    <property type="component" value="Unassembled WGS sequence"/>
</dbReference>
<evidence type="ECO:0000313" key="7">
    <source>
        <dbReference type="Proteomes" id="UP000800092"/>
    </source>
</evidence>
<reference evidence="6" key="1">
    <citation type="journal article" date="2020" name="Stud. Mycol.">
        <title>101 Dothideomycetes genomes: a test case for predicting lifestyles and emergence of pathogens.</title>
        <authorList>
            <person name="Haridas S."/>
            <person name="Albert R."/>
            <person name="Binder M."/>
            <person name="Bloem J."/>
            <person name="Labutti K."/>
            <person name="Salamov A."/>
            <person name="Andreopoulos B."/>
            <person name="Baker S."/>
            <person name="Barry K."/>
            <person name="Bills G."/>
            <person name="Bluhm B."/>
            <person name="Cannon C."/>
            <person name="Castanera R."/>
            <person name="Culley D."/>
            <person name="Daum C."/>
            <person name="Ezra D."/>
            <person name="Gonzalez J."/>
            <person name="Henrissat B."/>
            <person name="Kuo A."/>
            <person name="Liang C."/>
            <person name="Lipzen A."/>
            <person name="Lutzoni F."/>
            <person name="Magnuson J."/>
            <person name="Mondo S."/>
            <person name="Nolan M."/>
            <person name="Ohm R."/>
            <person name="Pangilinan J."/>
            <person name="Park H.-J."/>
            <person name="Ramirez L."/>
            <person name="Alfaro M."/>
            <person name="Sun H."/>
            <person name="Tritt A."/>
            <person name="Yoshinaga Y."/>
            <person name="Zwiers L.-H."/>
            <person name="Turgeon B."/>
            <person name="Goodwin S."/>
            <person name="Spatafora J."/>
            <person name="Crous P."/>
            <person name="Grigoriev I."/>
        </authorList>
    </citation>
    <scope>NUCLEOTIDE SEQUENCE</scope>
    <source>
        <strain evidence="6">Tuck. ex Michener</strain>
    </source>
</reference>
<dbReference type="Pfam" id="PF01753">
    <property type="entry name" value="zf-MYND"/>
    <property type="match status" value="1"/>
</dbReference>
<dbReference type="PANTHER" id="PTHR10237:SF14">
    <property type="entry name" value="MYND-TYPE DOMAIN-CONTAINING PROTEIN"/>
    <property type="match status" value="1"/>
</dbReference>
<protein>
    <recommendedName>
        <fullName evidence="5">MYND-type domain-containing protein</fullName>
    </recommendedName>
</protein>
<dbReference type="OrthoDB" id="437457at2759"/>
<keyword evidence="1" id="KW-0479">Metal-binding</keyword>
<evidence type="ECO:0000256" key="1">
    <source>
        <dbReference type="ARBA" id="ARBA00022723"/>
    </source>
</evidence>
<dbReference type="GO" id="GO:0008270">
    <property type="term" value="F:zinc ion binding"/>
    <property type="evidence" value="ECO:0007669"/>
    <property type="project" value="UniProtKB-KW"/>
</dbReference>
<dbReference type="SUPFAM" id="SSF144232">
    <property type="entry name" value="HIT/MYND zinc finger-like"/>
    <property type="match status" value="1"/>
</dbReference>
<dbReference type="PANTHER" id="PTHR10237">
    <property type="entry name" value="DEFORMED EPIDERMAL AUTOREGULATORY FACTOR 1 HOMOLOG SUPPRESSIN"/>
    <property type="match status" value="1"/>
</dbReference>
<dbReference type="GO" id="GO:0000981">
    <property type="term" value="F:DNA-binding transcription factor activity, RNA polymerase II-specific"/>
    <property type="evidence" value="ECO:0007669"/>
    <property type="project" value="TreeGrafter"/>
</dbReference>
<dbReference type="InterPro" id="IPR002893">
    <property type="entry name" value="Znf_MYND"/>
</dbReference>
<dbReference type="EMBL" id="ML991774">
    <property type="protein sequence ID" value="KAF2238775.1"/>
    <property type="molecule type" value="Genomic_DNA"/>
</dbReference>
<keyword evidence="7" id="KW-1185">Reference proteome</keyword>
<dbReference type="PROSITE" id="PS50865">
    <property type="entry name" value="ZF_MYND_2"/>
    <property type="match status" value="1"/>
</dbReference>
<dbReference type="GO" id="GO:0005634">
    <property type="term" value="C:nucleus"/>
    <property type="evidence" value="ECO:0007669"/>
    <property type="project" value="TreeGrafter"/>
</dbReference>
<accession>A0A6A6HKV9</accession>
<evidence type="ECO:0000256" key="4">
    <source>
        <dbReference type="PROSITE-ProRule" id="PRU00134"/>
    </source>
</evidence>
<evidence type="ECO:0000259" key="5">
    <source>
        <dbReference type="PROSITE" id="PS50865"/>
    </source>
</evidence>
<keyword evidence="3" id="KW-0862">Zinc</keyword>
<name>A0A6A6HKV9_VIRVR</name>
<dbReference type="AlphaFoldDB" id="A0A6A6HKV9"/>
<organism evidence="6 7">
    <name type="scientific">Viridothelium virens</name>
    <name type="common">Speckled blister lichen</name>
    <name type="synonym">Trypethelium virens</name>
    <dbReference type="NCBI Taxonomy" id="1048519"/>
    <lineage>
        <taxon>Eukaryota</taxon>
        <taxon>Fungi</taxon>
        <taxon>Dikarya</taxon>
        <taxon>Ascomycota</taxon>
        <taxon>Pezizomycotina</taxon>
        <taxon>Dothideomycetes</taxon>
        <taxon>Dothideomycetes incertae sedis</taxon>
        <taxon>Trypetheliales</taxon>
        <taxon>Trypetheliaceae</taxon>
        <taxon>Viridothelium</taxon>
    </lineage>
</organism>
<dbReference type="InterPro" id="IPR024119">
    <property type="entry name" value="TF_DEAF-1"/>
</dbReference>
<feature type="domain" description="MYND-type" evidence="5">
    <location>
        <begin position="9"/>
        <end position="45"/>
    </location>
</feature>
<dbReference type="PROSITE" id="PS01360">
    <property type="entry name" value="ZF_MYND_1"/>
    <property type="match status" value="1"/>
</dbReference>
<sequence>MSADASESCIICNKSTTRLCNRCKSARYCSTTCQHADWPTHKLLCSTFSTFGTSSRPTNEHVRAIFFPVDDKKPKVIWLHCKWQDDDDYGRYQLAQVDSILGSDAPVGYPYIQYNPVLKRGLSDTICVCYRDTFLIDGSKLNKSIAGITATKPGQYHDWRGPIIAYGKVGLGIDQTNCKDLNMNDFRHITDYFLSYNTNHTPAIQQSIGIKMEGVKINCVGDQKIFNKPYFEPIEVSSVDPIFSEQDSSDIAERIGLPIFTRRCPPNPIWAKDQDDKVFERQSPFNNQDAGFLHLCCDPKAIYDPRSGILGWGWASQKWQNNVGSAIVVRQDKKPLSPLHVEALCKYCYEEIRPLLAHSIGEYAPEEPMSKDVVLAMICRPTFIIKWYKLLDEKHEKGEFPEDPAPYDV</sequence>
<evidence type="ECO:0000313" key="6">
    <source>
        <dbReference type="EMBL" id="KAF2238775.1"/>
    </source>
</evidence>
<dbReference type="Gene3D" id="6.10.140.2220">
    <property type="match status" value="1"/>
</dbReference>
<evidence type="ECO:0000256" key="2">
    <source>
        <dbReference type="ARBA" id="ARBA00022771"/>
    </source>
</evidence>
<proteinExistence type="predicted"/>